<name>A0ABT7LLY7_9BURK</name>
<dbReference type="Pfam" id="PF08401">
    <property type="entry name" value="ArdcN"/>
    <property type="match status" value="1"/>
</dbReference>
<evidence type="ECO:0000259" key="1">
    <source>
        <dbReference type="Pfam" id="PF08401"/>
    </source>
</evidence>
<dbReference type="Pfam" id="PF18818">
    <property type="entry name" value="MPTase-PolyVal"/>
    <property type="match status" value="1"/>
</dbReference>
<reference evidence="3 4" key="1">
    <citation type="submission" date="2023-06" db="EMBL/GenBank/DDBJ databases">
        <title>Pelomonas sp. APW6 16S ribosomal RNA gene genome sequencing and assembly.</title>
        <authorList>
            <person name="Woo H."/>
        </authorList>
    </citation>
    <scope>NUCLEOTIDE SEQUENCE [LARGE SCALE GENOMIC DNA]</scope>
    <source>
        <strain evidence="3 4">APW6</strain>
    </source>
</reference>
<sequence>MEGKKQQRDLYAEVTRRIVEALDRGVRPWSCPWSRSAASGGMLPRRHGGEPYRGVNVLLLWSAAMERGFASRTWLTYRQAEALGGQVRKGERGTMVVYAGQFSPSKEGTEAAEGEAPARRAVAFLRSYTVFNTEQVDGLAAPAAPEAPEAVQPDADALALVARSGATIRHGGDRAFYAPGPDLVQMPEASRFRDAAAYFGTLAHELVHWTGHPDRLARQFGQRFGDQAYAMEELVAELGAAFVCAGSQLSPEPREDHAAYLAEWLAVLKHDKRAIFTAAAQAQRAADLLCGVEPVQVEAAP</sequence>
<proteinExistence type="predicted"/>
<organism evidence="3 4">
    <name type="scientific">Roseateles subflavus</name>
    <dbReference type="NCBI Taxonomy" id="3053353"/>
    <lineage>
        <taxon>Bacteria</taxon>
        <taxon>Pseudomonadati</taxon>
        <taxon>Pseudomonadota</taxon>
        <taxon>Betaproteobacteria</taxon>
        <taxon>Burkholderiales</taxon>
        <taxon>Sphaerotilaceae</taxon>
        <taxon>Roseateles</taxon>
    </lineage>
</organism>
<feature type="domain" description="N-terminal" evidence="1">
    <location>
        <begin position="9"/>
        <end position="131"/>
    </location>
</feature>
<accession>A0ABT7LLY7</accession>
<dbReference type="InterPro" id="IPR041459">
    <property type="entry name" value="MPTase-PolyVal"/>
</dbReference>
<dbReference type="InterPro" id="IPR013610">
    <property type="entry name" value="ArdC_N"/>
</dbReference>
<dbReference type="InterPro" id="IPR017113">
    <property type="entry name" value="Antirestriction_ArdC"/>
</dbReference>
<dbReference type="RefSeq" id="WP_285982798.1">
    <property type="nucleotide sequence ID" value="NZ_JASVDS010000003.1"/>
</dbReference>
<comment type="caution">
    <text evidence="3">The sequence shown here is derived from an EMBL/GenBank/DDBJ whole genome shotgun (WGS) entry which is preliminary data.</text>
</comment>
<evidence type="ECO:0000313" key="3">
    <source>
        <dbReference type="EMBL" id="MDL5032715.1"/>
    </source>
</evidence>
<dbReference type="EMBL" id="JASVDS010000003">
    <property type="protein sequence ID" value="MDL5032715.1"/>
    <property type="molecule type" value="Genomic_DNA"/>
</dbReference>
<evidence type="ECO:0000313" key="4">
    <source>
        <dbReference type="Proteomes" id="UP001238603"/>
    </source>
</evidence>
<dbReference type="Proteomes" id="UP001238603">
    <property type="component" value="Unassembled WGS sequence"/>
</dbReference>
<gene>
    <name evidence="3" type="ORF">QRD43_12440</name>
</gene>
<protein>
    <submittedName>
        <fullName evidence="3">Zincin-like metallopeptidase domain-containing protein</fullName>
    </submittedName>
</protein>
<keyword evidence="4" id="KW-1185">Reference proteome</keyword>
<evidence type="ECO:0000259" key="2">
    <source>
        <dbReference type="Pfam" id="PF18818"/>
    </source>
</evidence>
<feature type="domain" description="Polyvalent protein metallopeptidase" evidence="2">
    <location>
        <begin position="157"/>
        <end position="281"/>
    </location>
</feature>
<dbReference type="PIRSF" id="PIRSF037112">
    <property type="entry name" value="Antirestriction_ArdC"/>
    <property type="match status" value="1"/>
</dbReference>